<dbReference type="AlphaFoldDB" id="A0A437Q6C3"/>
<dbReference type="InterPro" id="IPR007498">
    <property type="entry name" value="PqiA-like"/>
</dbReference>
<evidence type="ECO:0000256" key="1">
    <source>
        <dbReference type="ARBA" id="ARBA00004533"/>
    </source>
</evidence>
<evidence type="ECO:0000256" key="3">
    <source>
        <dbReference type="ARBA" id="ARBA00022519"/>
    </source>
</evidence>
<keyword evidence="5 7" id="KW-1133">Transmembrane helix</keyword>
<feature type="transmembrane region" description="Helical" evidence="7">
    <location>
        <begin position="142"/>
        <end position="160"/>
    </location>
</feature>
<comment type="caution">
    <text evidence="8">The sequence shown here is derived from an EMBL/GenBank/DDBJ whole genome shotgun (WGS) entry which is preliminary data.</text>
</comment>
<dbReference type="PANTHER" id="PTHR30462">
    <property type="entry name" value="INTERMEMBRANE TRANSPORT PROTEIN PQIB-RELATED"/>
    <property type="match status" value="1"/>
</dbReference>
<dbReference type="InterPro" id="IPR051800">
    <property type="entry name" value="PqiA-PqiB_transport"/>
</dbReference>
<evidence type="ECO:0000256" key="5">
    <source>
        <dbReference type="ARBA" id="ARBA00022989"/>
    </source>
</evidence>
<evidence type="ECO:0000313" key="9">
    <source>
        <dbReference type="Proteomes" id="UP000282818"/>
    </source>
</evidence>
<feature type="transmembrane region" description="Helical" evidence="7">
    <location>
        <begin position="44"/>
        <end position="64"/>
    </location>
</feature>
<evidence type="ECO:0000313" key="8">
    <source>
        <dbReference type="EMBL" id="RVU30062.1"/>
    </source>
</evidence>
<dbReference type="EMBL" id="SACQ01000006">
    <property type="protein sequence ID" value="RVU30062.1"/>
    <property type="molecule type" value="Genomic_DNA"/>
</dbReference>
<dbReference type="GO" id="GO:0005886">
    <property type="term" value="C:plasma membrane"/>
    <property type="evidence" value="ECO:0007669"/>
    <property type="project" value="UniProtKB-SubCell"/>
</dbReference>
<protein>
    <submittedName>
        <fullName evidence="8">Paraquat-inducible membrane protein A</fullName>
    </submittedName>
</protein>
<dbReference type="PANTHER" id="PTHR30462:SF3">
    <property type="entry name" value="INTERMEMBRANE TRANSPORT PROTEIN PQIA"/>
    <property type="match status" value="1"/>
</dbReference>
<keyword evidence="2" id="KW-1003">Cell membrane</keyword>
<evidence type="ECO:0000256" key="4">
    <source>
        <dbReference type="ARBA" id="ARBA00022692"/>
    </source>
</evidence>
<comment type="subcellular location">
    <subcellularLocation>
        <location evidence="1">Cell inner membrane</location>
    </subcellularLocation>
</comment>
<dbReference type="RefSeq" id="WP_127694847.1">
    <property type="nucleotide sequence ID" value="NZ_SACQ01000006.1"/>
</dbReference>
<keyword evidence="6 7" id="KW-0472">Membrane</keyword>
<evidence type="ECO:0000256" key="7">
    <source>
        <dbReference type="SAM" id="Phobius"/>
    </source>
</evidence>
<reference evidence="8 9" key="1">
    <citation type="submission" date="2019-01" db="EMBL/GenBank/DDBJ databases">
        <authorList>
            <person name="Chen W.-M."/>
        </authorList>
    </citation>
    <scope>NUCLEOTIDE SEQUENCE [LARGE SCALE GENOMIC DNA]</scope>
    <source>
        <strain evidence="8 9">HPM-16</strain>
    </source>
</reference>
<keyword evidence="4 7" id="KW-0812">Transmembrane</keyword>
<feature type="transmembrane region" description="Helical" evidence="7">
    <location>
        <begin position="172"/>
        <end position="191"/>
    </location>
</feature>
<proteinExistence type="predicted"/>
<gene>
    <name evidence="8" type="ORF">EOE65_13500</name>
</gene>
<dbReference type="Pfam" id="PF04403">
    <property type="entry name" value="PqiA"/>
    <property type="match status" value="1"/>
</dbReference>
<evidence type="ECO:0000256" key="6">
    <source>
        <dbReference type="ARBA" id="ARBA00023136"/>
    </source>
</evidence>
<dbReference type="Proteomes" id="UP000282818">
    <property type="component" value="Unassembled WGS sequence"/>
</dbReference>
<keyword evidence="9" id="KW-1185">Reference proteome</keyword>
<keyword evidence="3" id="KW-0997">Cell inner membrane</keyword>
<name>A0A437Q6C3_9GAMM</name>
<evidence type="ECO:0000256" key="2">
    <source>
        <dbReference type="ARBA" id="ARBA00022475"/>
    </source>
</evidence>
<feature type="transmembrane region" description="Helical" evidence="7">
    <location>
        <begin position="95"/>
        <end position="121"/>
    </location>
</feature>
<accession>A0A437Q6C3</accession>
<organism evidence="8 9">
    <name type="scientific">Neptunomonas marina</name>
    <dbReference type="NCBI Taxonomy" id="1815562"/>
    <lineage>
        <taxon>Bacteria</taxon>
        <taxon>Pseudomonadati</taxon>
        <taxon>Pseudomonadota</taxon>
        <taxon>Gammaproteobacteria</taxon>
        <taxon>Oceanospirillales</taxon>
        <taxon>Oceanospirillaceae</taxon>
        <taxon>Neptunomonas</taxon>
    </lineage>
</organism>
<sequence>MSHSALKQGLLCCTQCHKTLPHSYDGRPCPRCGTKVHQRRPHSITYSWALLISAAFALIPAYMLPIMTLKSLGQGAPSTIIGGVIDLIEYDMLGIAFVVLTASVIIPLIKVVGMVILLLTVQRGVVTNLHQKMLMYRFVEWIGRWSMLDIFVVAILAAIVQLGNLASINGEVGATAFGAAVILTMLSATVFDTRLIWDKHLQQLEESQ</sequence>